<dbReference type="SUPFAM" id="SSF48652">
    <property type="entry name" value="Tetraspanin"/>
    <property type="match status" value="1"/>
</dbReference>
<evidence type="ECO:0000256" key="1">
    <source>
        <dbReference type="ARBA" id="ARBA00004141"/>
    </source>
</evidence>
<name>A0A915AH02_PARUN</name>
<protein>
    <submittedName>
        <fullName evidence="7">Tetraspanin</fullName>
    </submittedName>
</protein>
<dbReference type="PANTHER" id="PTHR19282">
    <property type="entry name" value="TETRASPANIN"/>
    <property type="match status" value="1"/>
</dbReference>
<dbReference type="InterPro" id="IPR018499">
    <property type="entry name" value="Tetraspanin/Peripherin"/>
</dbReference>
<reference evidence="7" key="1">
    <citation type="submission" date="2022-11" db="UniProtKB">
        <authorList>
            <consortium name="WormBaseParasite"/>
        </authorList>
    </citation>
    <scope>IDENTIFICATION</scope>
</reference>
<dbReference type="CDD" id="cd03156">
    <property type="entry name" value="uroplakin_I_like_LEL"/>
    <property type="match status" value="1"/>
</dbReference>
<comment type="subcellular location">
    <subcellularLocation>
        <location evidence="1">Membrane</location>
        <topology evidence="1">Multi-pass membrane protein</topology>
    </subcellularLocation>
</comment>
<dbReference type="AlphaFoldDB" id="A0A915AH02"/>
<evidence type="ECO:0000256" key="4">
    <source>
        <dbReference type="ARBA" id="ARBA00023136"/>
    </source>
</evidence>
<dbReference type="GO" id="GO:0005886">
    <property type="term" value="C:plasma membrane"/>
    <property type="evidence" value="ECO:0007669"/>
    <property type="project" value="TreeGrafter"/>
</dbReference>
<accession>A0A915AH02</accession>
<dbReference type="Proteomes" id="UP000887569">
    <property type="component" value="Unplaced"/>
</dbReference>
<feature type="transmembrane region" description="Helical" evidence="5">
    <location>
        <begin position="74"/>
        <end position="99"/>
    </location>
</feature>
<dbReference type="InterPro" id="IPR008952">
    <property type="entry name" value="Tetraspanin_EC2_sf"/>
</dbReference>
<evidence type="ECO:0000256" key="3">
    <source>
        <dbReference type="ARBA" id="ARBA00022989"/>
    </source>
</evidence>
<dbReference type="Gene3D" id="1.10.1450.10">
    <property type="entry name" value="Tetraspanin"/>
    <property type="match status" value="1"/>
</dbReference>
<keyword evidence="3 5" id="KW-1133">Transmembrane helix</keyword>
<organism evidence="6 7">
    <name type="scientific">Parascaris univalens</name>
    <name type="common">Nematode worm</name>
    <dbReference type="NCBI Taxonomy" id="6257"/>
    <lineage>
        <taxon>Eukaryota</taxon>
        <taxon>Metazoa</taxon>
        <taxon>Ecdysozoa</taxon>
        <taxon>Nematoda</taxon>
        <taxon>Chromadorea</taxon>
        <taxon>Rhabditida</taxon>
        <taxon>Spirurina</taxon>
        <taxon>Ascaridomorpha</taxon>
        <taxon>Ascaridoidea</taxon>
        <taxon>Ascarididae</taxon>
        <taxon>Parascaris</taxon>
    </lineage>
</organism>
<keyword evidence="4 5" id="KW-0472">Membrane</keyword>
<proteinExistence type="predicted"/>
<dbReference type="Pfam" id="PF00335">
    <property type="entry name" value="Tetraspanin"/>
    <property type="match status" value="1"/>
</dbReference>
<feature type="transmembrane region" description="Helical" evidence="5">
    <location>
        <begin position="136"/>
        <end position="159"/>
    </location>
</feature>
<feature type="transmembrane region" description="Helical" evidence="5">
    <location>
        <begin position="337"/>
        <end position="359"/>
    </location>
</feature>
<dbReference type="PRINTS" id="PR00259">
    <property type="entry name" value="TMFOUR"/>
</dbReference>
<dbReference type="PANTHER" id="PTHR19282:SF541">
    <property type="entry name" value="TETRASPANIN"/>
    <property type="match status" value="1"/>
</dbReference>
<dbReference type="WBParaSite" id="PgR008_g100_t01">
    <property type="protein sequence ID" value="PgR008_g100_t01"/>
    <property type="gene ID" value="PgR008_g100"/>
</dbReference>
<sequence>KLRGSISCLQTTAHYFLSGRRIEPAPSIRWSRFICKSHCEIGCHISSARHGVCRLFSVSEDRMGLGCGARCLKFCLFIFNLVFLMCGFVCVGIGIWLLFDRYAVDNLAAATAKVQGNVTDDGLRELASKPTAVRQIGTLLMVGGVIVIVVSFLGCCGAAKEWRPLLCCYATCLMVILATEIAAAIYAAMHSHMFERDFRQILKASLKMYNGTDAMKKHEDNTVLVKAAWDKFMIEKLCCGVDSKIGDFNESGWYQLTKRLHHFPPACCPPTKDGSLMEFCPTISRYGDGCYAKIKESVQDLSTHFKIVAWTVCIIALIQGCLEFMRQQLKVRYSAVIGVLTLMPLLQIIGFVLSIRFRWRIKEDLLYLY</sequence>
<evidence type="ECO:0000313" key="6">
    <source>
        <dbReference type="Proteomes" id="UP000887569"/>
    </source>
</evidence>
<keyword evidence="6" id="KW-1185">Reference proteome</keyword>
<evidence type="ECO:0000313" key="7">
    <source>
        <dbReference type="WBParaSite" id="PgR008_g100_t01"/>
    </source>
</evidence>
<evidence type="ECO:0000256" key="5">
    <source>
        <dbReference type="SAM" id="Phobius"/>
    </source>
</evidence>
<evidence type="ECO:0000256" key="2">
    <source>
        <dbReference type="ARBA" id="ARBA00022692"/>
    </source>
</evidence>
<feature type="transmembrane region" description="Helical" evidence="5">
    <location>
        <begin position="307"/>
        <end position="325"/>
    </location>
</feature>
<keyword evidence="2 5" id="KW-0812">Transmembrane</keyword>
<feature type="transmembrane region" description="Helical" evidence="5">
    <location>
        <begin position="166"/>
        <end position="189"/>
    </location>
</feature>